<dbReference type="AlphaFoldDB" id="A0AB37ZXP9"/>
<evidence type="ECO:0000313" key="2">
    <source>
        <dbReference type="Proteomes" id="UP000199042"/>
    </source>
</evidence>
<dbReference type="NCBIfam" id="TIGR01603">
    <property type="entry name" value="maj_tail_phi13"/>
    <property type="match status" value="1"/>
</dbReference>
<dbReference type="Pfam" id="PF04630">
    <property type="entry name" value="Phage_TTP_1"/>
    <property type="match status" value="1"/>
</dbReference>
<dbReference type="RefSeq" id="WP_086986860.1">
    <property type="nucleotide sequence ID" value="NZ_FJNA01000002.1"/>
</dbReference>
<dbReference type="EMBL" id="FNQH01000001">
    <property type="protein sequence ID" value="SDZ99557.1"/>
    <property type="molecule type" value="Genomic_DNA"/>
</dbReference>
<keyword evidence="2" id="KW-1185">Reference proteome</keyword>
<name>A0AB37ZXP9_9LACT</name>
<organism evidence="1 2">
    <name type="scientific">Trichococcus collinsii</name>
    <dbReference type="NCBI Taxonomy" id="157076"/>
    <lineage>
        <taxon>Bacteria</taxon>
        <taxon>Bacillati</taxon>
        <taxon>Bacillota</taxon>
        <taxon>Bacilli</taxon>
        <taxon>Lactobacillales</taxon>
        <taxon>Carnobacteriaceae</taxon>
        <taxon>Trichococcus</taxon>
    </lineage>
</organism>
<evidence type="ECO:0000313" key="1">
    <source>
        <dbReference type="EMBL" id="SDZ99557.1"/>
    </source>
</evidence>
<gene>
    <name evidence="1" type="ORF">SAMN04488525_101818</name>
</gene>
<dbReference type="InterPro" id="IPR006490">
    <property type="entry name" value="Maj_tail_phi13"/>
</dbReference>
<accession>A0AB37ZXP9</accession>
<protein>
    <submittedName>
        <fullName evidence="1">Phage major tail protein, phi13 family</fullName>
    </submittedName>
</protein>
<proteinExistence type="predicted"/>
<reference evidence="1 2" key="1">
    <citation type="submission" date="2016-10" db="EMBL/GenBank/DDBJ databases">
        <authorList>
            <person name="Varghese N."/>
            <person name="Submissions S."/>
        </authorList>
    </citation>
    <scope>NUCLEOTIDE SEQUENCE [LARGE SCALE GENOMIC DNA]</scope>
    <source>
        <strain evidence="1 2">DSM 14526</strain>
    </source>
</reference>
<comment type="caution">
    <text evidence="1">The sequence shown here is derived from an EMBL/GenBank/DDBJ whole genome shotgun (WGS) entry which is preliminary data.</text>
</comment>
<sequence length="213" mass="22319">MTEKKYLSATGVDEFHYGILTAGGTGIVAAAPERVEFLQDIEVAMSSEITRAYGDNKVAELGVSHGAVGVSGNFHKIPETDKNALLGLETSSGGLSAHGSADNPPYVAVIFAKTYEDGSTEYVGLPKGKFLKTSIKGTSKQGNTTFSQDAISAEFMDRAVTGFDKQKSVVVGADDAAATTKRDAIFLAIFGVPYPVTTTTTTEEETTTTTTGV</sequence>
<dbReference type="InterPro" id="IPR006724">
    <property type="entry name" value="Phage_TTP"/>
</dbReference>
<dbReference type="Proteomes" id="UP000199042">
    <property type="component" value="Unassembled WGS sequence"/>
</dbReference>